<dbReference type="OrthoDB" id="9802640at2"/>
<dbReference type="PANTHER" id="PTHR37827:SF1">
    <property type="entry name" value="HNH DOMAIN-CONTAINING PROTEIN"/>
    <property type="match status" value="1"/>
</dbReference>
<name>A0A2N5M7S4_9BACI</name>
<gene>
    <name evidence="1" type="ORF">CUU66_08125</name>
</gene>
<sequence length="100" mass="11529">MAKRKQTGICELCGREDVETTIHHLTPREMGGSYLPTAHLCIPCHKQIHALYSNAELASRLSSVDLLKQDEQIRKFLKWIKKQAPGKHPKISKSRQKRRK</sequence>
<accession>A0A2N5M7S4</accession>
<keyword evidence="2" id="KW-1185">Reference proteome</keyword>
<dbReference type="EMBL" id="PGUY01000022">
    <property type="protein sequence ID" value="PLT30428.1"/>
    <property type="molecule type" value="Genomic_DNA"/>
</dbReference>
<evidence type="ECO:0008006" key="3">
    <source>
        <dbReference type="Google" id="ProtNLM"/>
    </source>
</evidence>
<proteinExistence type="predicted"/>
<dbReference type="Gene3D" id="1.10.30.50">
    <property type="match status" value="1"/>
</dbReference>
<dbReference type="PANTHER" id="PTHR37827">
    <property type="entry name" value="TUDOR DOMAIN-CONTAINING PROTEIN"/>
    <property type="match status" value="1"/>
</dbReference>
<dbReference type="RefSeq" id="WP_101641181.1">
    <property type="nucleotide sequence ID" value="NZ_PGUY01000022.1"/>
</dbReference>
<dbReference type="AlphaFoldDB" id="A0A2N5M7S4"/>
<evidence type="ECO:0000313" key="1">
    <source>
        <dbReference type="EMBL" id="PLT30428.1"/>
    </source>
</evidence>
<evidence type="ECO:0000313" key="2">
    <source>
        <dbReference type="Proteomes" id="UP000234748"/>
    </source>
</evidence>
<protein>
    <recommendedName>
        <fullName evidence="3">HNH endonuclease</fullName>
    </recommendedName>
</protein>
<reference evidence="1 2" key="1">
    <citation type="submission" date="2017-11" db="EMBL/GenBank/DDBJ databases">
        <title>Comparitive Functional Genomics of Dry Heat Resistant strains isolated from the Viking Spacecraft.</title>
        <authorList>
            <person name="Seuylemezian A."/>
            <person name="Cooper K."/>
            <person name="Vaishampayan P."/>
        </authorList>
    </citation>
    <scope>NUCLEOTIDE SEQUENCE [LARGE SCALE GENOMIC DNA]</scope>
    <source>
        <strain evidence="1 2">V1-29</strain>
    </source>
</reference>
<comment type="caution">
    <text evidence="1">The sequence shown here is derived from an EMBL/GenBank/DDBJ whole genome shotgun (WGS) entry which is preliminary data.</text>
</comment>
<organism evidence="1 2">
    <name type="scientific">Peribacillus deserti</name>
    <dbReference type="NCBI Taxonomy" id="673318"/>
    <lineage>
        <taxon>Bacteria</taxon>
        <taxon>Bacillati</taxon>
        <taxon>Bacillota</taxon>
        <taxon>Bacilli</taxon>
        <taxon>Bacillales</taxon>
        <taxon>Bacillaceae</taxon>
        <taxon>Peribacillus</taxon>
    </lineage>
</organism>
<dbReference type="Proteomes" id="UP000234748">
    <property type="component" value="Unassembled WGS sequence"/>
</dbReference>